<dbReference type="CDD" id="cd01026">
    <property type="entry name" value="TOPRIM_OLD"/>
    <property type="match status" value="1"/>
</dbReference>
<dbReference type="InterPro" id="IPR027417">
    <property type="entry name" value="P-loop_NTPase"/>
</dbReference>
<name>A0A3D9CKR0_9FLAO</name>
<evidence type="ECO:0000313" key="4">
    <source>
        <dbReference type="Proteomes" id="UP000256769"/>
    </source>
</evidence>
<dbReference type="SUPFAM" id="SSF52540">
    <property type="entry name" value="P-loop containing nucleoside triphosphate hydrolases"/>
    <property type="match status" value="1"/>
</dbReference>
<dbReference type="PANTHER" id="PTHR43581:SF4">
    <property type="entry name" value="ATP_GTP PHOSPHATASE"/>
    <property type="match status" value="1"/>
</dbReference>
<dbReference type="AlphaFoldDB" id="A0A3D9CKR0"/>
<dbReference type="Gene3D" id="3.40.50.300">
    <property type="entry name" value="P-loop containing nucleotide triphosphate hydrolases"/>
    <property type="match status" value="1"/>
</dbReference>
<dbReference type="PANTHER" id="PTHR43581">
    <property type="entry name" value="ATP/GTP PHOSPHATASE"/>
    <property type="match status" value="1"/>
</dbReference>
<keyword evidence="4" id="KW-1185">Reference proteome</keyword>
<protein>
    <submittedName>
        <fullName evidence="3">ATP-dependent endonuclease</fullName>
    </submittedName>
</protein>
<dbReference type="EMBL" id="QNUE01000009">
    <property type="protein sequence ID" value="REC66323.1"/>
    <property type="molecule type" value="Genomic_DNA"/>
</dbReference>
<organism evidence="3 4">
    <name type="scientific">Chryseobacterium flavum</name>
    <dbReference type="NCBI Taxonomy" id="415851"/>
    <lineage>
        <taxon>Bacteria</taxon>
        <taxon>Pseudomonadati</taxon>
        <taxon>Bacteroidota</taxon>
        <taxon>Flavobacteriia</taxon>
        <taxon>Flavobacteriales</taxon>
        <taxon>Weeksellaceae</taxon>
        <taxon>Chryseobacterium group</taxon>
        <taxon>Chryseobacterium</taxon>
    </lineage>
</organism>
<dbReference type="Pfam" id="PF20469">
    <property type="entry name" value="OLD-like_TOPRIM"/>
    <property type="match status" value="1"/>
</dbReference>
<dbReference type="InterPro" id="IPR051396">
    <property type="entry name" value="Bact_Antivir_Def_Nuclease"/>
</dbReference>
<dbReference type="RefSeq" id="WP_115960527.1">
    <property type="nucleotide sequence ID" value="NZ_JBEPLQ010000004.1"/>
</dbReference>
<evidence type="ECO:0000313" key="3">
    <source>
        <dbReference type="EMBL" id="REC66323.1"/>
    </source>
</evidence>
<sequence length="551" mass="62656">MHIRKVYIENFKSFKGEFHIILNKGINILVGNNEAGKSTIIEAIHLALTGLYNGKYLKNELSQYIFNNEVVEEYINSLEEGNTAQSLPEVVIEIFIEGDDIAEFEGDYHGEKPNKASGFSLKICFDNKFQNEYEELVKIGGIKTLPIEYYNILWSTFSRDEGITTRSIPIKSALIDSASNKFQNGSDIYISRIIKEFLSSNEVVEISQAHRQMKEFFMGTEAIKKINEKIRTVSKISDKKVELSVELSSKNAWENSLVTYLENIPFHYIGKGEQCLVKTKLALGHKKAKEANIILLEEPENHLSYSKLNQLINEIKNDNEDKQILISTHSSFVANKLGLEHLILLNNKKTLRLNDLSSDTKLFFEKLSGYDTLRLILCKKAILVEGDSDELVVQKAFMVNNNGKLPIESAVDVISVGTSFLRFLEIAEKLGIKVSVVTDNDGNVNALNKKYKAYLGDKAKDGIEICFDSVIDSGNLKIGDKNFNYNTLEPKFLKVNNLKKLNKIFEKDFKTDDEMHIYMKSNKTECALKIFETHDELNYPQYILDAITTKK</sequence>
<feature type="domain" description="OLD protein-like TOPRIM" evidence="2">
    <location>
        <begin position="377"/>
        <end position="441"/>
    </location>
</feature>
<keyword evidence="3" id="KW-0540">Nuclease</keyword>
<feature type="domain" description="Rad50/SbcC-type AAA" evidence="1">
    <location>
        <begin position="5"/>
        <end position="315"/>
    </location>
</feature>
<dbReference type="InterPro" id="IPR034139">
    <property type="entry name" value="TOPRIM_OLD"/>
</dbReference>
<comment type="caution">
    <text evidence="3">The sequence shown here is derived from an EMBL/GenBank/DDBJ whole genome shotgun (WGS) entry which is preliminary data.</text>
</comment>
<accession>A0A3D9CKR0</accession>
<keyword evidence="3" id="KW-0255">Endonuclease</keyword>
<dbReference type="Proteomes" id="UP000256769">
    <property type="component" value="Unassembled WGS sequence"/>
</dbReference>
<proteinExistence type="predicted"/>
<dbReference type="GO" id="GO:0016887">
    <property type="term" value="F:ATP hydrolysis activity"/>
    <property type="evidence" value="ECO:0007669"/>
    <property type="project" value="InterPro"/>
</dbReference>
<dbReference type="GO" id="GO:0006302">
    <property type="term" value="P:double-strand break repair"/>
    <property type="evidence" value="ECO:0007669"/>
    <property type="project" value="InterPro"/>
</dbReference>
<dbReference type="InterPro" id="IPR038729">
    <property type="entry name" value="Rad50/SbcC_AAA"/>
</dbReference>
<dbReference type="Pfam" id="PF13476">
    <property type="entry name" value="AAA_23"/>
    <property type="match status" value="1"/>
</dbReference>
<evidence type="ECO:0000259" key="2">
    <source>
        <dbReference type="Pfam" id="PF20469"/>
    </source>
</evidence>
<evidence type="ECO:0000259" key="1">
    <source>
        <dbReference type="Pfam" id="PF13476"/>
    </source>
</evidence>
<dbReference type="OrthoDB" id="9792800at2"/>
<keyword evidence="3" id="KW-0378">Hydrolase</keyword>
<reference evidence="3 4" key="1">
    <citation type="journal article" date="2007" name="Int. J. Syst. Evol. Microbiol.">
        <title>Chryseobacterium flavum sp. nov., isolated from polluted soil.</title>
        <authorList>
            <person name="Zhou Y."/>
            <person name="Dong J."/>
            <person name="Wang X."/>
            <person name="Huang X."/>
            <person name="Zhang K.Y."/>
            <person name="Zhang Y.Q."/>
            <person name="Guo Y.F."/>
            <person name="Lai R."/>
            <person name="Li W.J."/>
        </authorList>
    </citation>
    <scope>NUCLEOTIDE SEQUENCE [LARGE SCALE GENOMIC DNA]</scope>
    <source>
        <strain evidence="3 4">KCTC 12877</strain>
    </source>
</reference>
<gene>
    <name evidence="3" type="ORF">DRF59_12690</name>
</gene>
<dbReference type="GO" id="GO:0004519">
    <property type="term" value="F:endonuclease activity"/>
    <property type="evidence" value="ECO:0007669"/>
    <property type="project" value="UniProtKB-KW"/>
</dbReference>